<dbReference type="EnsemblFungi" id="CEF79031">
    <property type="protein sequence ID" value="CEF79031"/>
    <property type="gene ID" value="FGRRES_17620"/>
</dbReference>
<evidence type="ECO:0000256" key="1">
    <source>
        <dbReference type="SAM" id="MobiDB-lite"/>
    </source>
</evidence>
<feature type="region of interest" description="Disordered" evidence="1">
    <location>
        <begin position="129"/>
        <end position="149"/>
    </location>
</feature>
<name>A0A098DM68_GIBZE</name>
<sequence>MPKPTGQRSADTTQPNEFHAEIHNTTPMEHTHSFLLLSVYFLSYLSQDIHELTGSNSRQNMPPPMELEKESPRQPDLLAISSQLVAKLKVDVPNEVPKEAGKGSSPYSYSPLANILCGKCRLGPVEKVSYTHADEDKRNPESNNLVDDL</sequence>
<accession>A0A098DM68</accession>
<reference evidence="3 4" key="2">
    <citation type="journal article" date="2010" name="Nature">
        <title>Comparative genomics reveals mobile pathogenicity chromosomes in Fusarium.</title>
        <authorList>
            <person name="Ma L.J."/>
            <person name="van der Does H.C."/>
            <person name="Borkovich K.A."/>
            <person name="Coleman J.J."/>
            <person name="Daboussi M.J."/>
            <person name="Di Pietro A."/>
            <person name="Dufresne M."/>
            <person name="Freitag M."/>
            <person name="Grabherr M."/>
            <person name="Henrissat B."/>
            <person name="Houterman P.M."/>
            <person name="Kang S."/>
            <person name="Shim W.B."/>
            <person name="Woloshuk C."/>
            <person name="Xie X."/>
            <person name="Xu J.R."/>
            <person name="Antoniw J."/>
            <person name="Baker S.E."/>
            <person name="Bluhm B.H."/>
            <person name="Breakspear A."/>
            <person name="Brown D.W."/>
            <person name="Butchko R.A."/>
            <person name="Chapman S."/>
            <person name="Coulson R."/>
            <person name="Coutinho P.M."/>
            <person name="Danchin E.G."/>
            <person name="Diener A."/>
            <person name="Gale L.R."/>
            <person name="Gardiner D.M."/>
            <person name="Goff S."/>
            <person name="Hammond-Kosack K.E."/>
            <person name="Hilburn K."/>
            <person name="Hua-Van A."/>
            <person name="Jonkers W."/>
            <person name="Kazan K."/>
            <person name="Kodira C.D."/>
            <person name="Koehrsen M."/>
            <person name="Kumar L."/>
            <person name="Lee Y.H."/>
            <person name="Li L."/>
            <person name="Manners J.M."/>
            <person name="Miranda-Saavedra D."/>
            <person name="Mukherjee M."/>
            <person name="Park G."/>
            <person name="Park J."/>
            <person name="Park S.Y."/>
            <person name="Proctor R.H."/>
            <person name="Regev A."/>
            <person name="Ruiz-Roldan M.C."/>
            <person name="Sain D."/>
            <person name="Sakthikumar S."/>
            <person name="Sykes S."/>
            <person name="Schwartz D.C."/>
            <person name="Turgeon B.G."/>
            <person name="Wapinski I."/>
            <person name="Yoder O."/>
            <person name="Young S."/>
            <person name="Zeng Q."/>
            <person name="Zhou S."/>
            <person name="Galagan J."/>
            <person name="Cuomo C.A."/>
            <person name="Kistler H.C."/>
            <person name="Rep M."/>
        </authorList>
    </citation>
    <scope>GENOME REANNOTATION</scope>
    <source>
        <strain evidence="4">ATCC MYA-4620 / CBS 123657 / FGSC 9075 / NRRL 31084 / PH-1</strain>
        <strain evidence="3">PH-1 / ATCC MYA-4620 / FGSC 9075 / NRRL 31084</strain>
    </source>
</reference>
<evidence type="ECO:0000313" key="4">
    <source>
        <dbReference type="Proteomes" id="UP000070720"/>
    </source>
</evidence>
<keyword evidence="4" id="KW-1185">Reference proteome</keyword>
<reference evidence="3" key="4">
    <citation type="submission" date="2017-01" db="UniProtKB">
        <authorList>
            <consortium name="EnsemblFungi"/>
        </authorList>
    </citation>
    <scope>IDENTIFICATION</scope>
    <source>
        <strain evidence="3">PH-1 / ATCC MYA-4620 / FGSC 9075 / NRRL 31084</strain>
    </source>
</reference>
<evidence type="ECO:0000313" key="3">
    <source>
        <dbReference type="EnsemblFungi" id="CEF79031"/>
    </source>
</evidence>
<reference evidence="3 4" key="1">
    <citation type="journal article" date="2007" name="Science">
        <title>The Fusarium graminearum genome reveals a link between localized polymorphism and pathogen specialization.</title>
        <authorList>
            <person name="Cuomo C.A."/>
            <person name="Gueldener U."/>
            <person name="Xu J.-R."/>
            <person name="Trail F."/>
            <person name="Turgeon B.G."/>
            <person name="Di Pietro A."/>
            <person name="Walton J.D."/>
            <person name="Ma L.-J."/>
            <person name="Baker S.E."/>
            <person name="Rep M."/>
            <person name="Adam G."/>
            <person name="Antoniw J."/>
            <person name="Baldwin T."/>
            <person name="Calvo S.E."/>
            <person name="Chang Y.-L."/>
            <person name="DeCaprio D."/>
            <person name="Gale L.R."/>
            <person name="Gnerre S."/>
            <person name="Goswami R.S."/>
            <person name="Hammond-Kosack K."/>
            <person name="Harris L.J."/>
            <person name="Hilburn K."/>
            <person name="Kennell J.C."/>
            <person name="Kroken S."/>
            <person name="Magnuson J.K."/>
            <person name="Mannhaupt G."/>
            <person name="Mauceli E.W."/>
            <person name="Mewes H.-W."/>
            <person name="Mitterbauer R."/>
            <person name="Muehlbauer G."/>
            <person name="Muensterkoetter M."/>
            <person name="Nelson D."/>
            <person name="O'Donnell K."/>
            <person name="Ouellet T."/>
            <person name="Qi W."/>
            <person name="Quesneville H."/>
            <person name="Roncero M.I.G."/>
            <person name="Seong K.-Y."/>
            <person name="Tetko I.V."/>
            <person name="Urban M."/>
            <person name="Waalwijk C."/>
            <person name="Ward T.J."/>
            <person name="Yao J."/>
            <person name="Birren B.W."/>
            <person name="Kistler H.C."/>
        </authorList>
    </citation>
    <scope>NUCLEOTIDE SEQUENCE [LARGE SCALE GENOMIC DNA]</scope>
    <source>
        <strain evidence="4">ATCC MYA-4620 / CBS 123657 / FGSC 9075 / NRRL 31084 / PH-1</strain>
        <strain evidence="3">PH-1 / ATCC MYA-4620 / FGSC 9075 / NRRL 31084</strain>
    </source>
</reference>
<protein>
    <submittedName>
        <fullName evidence="2">Chromosome 2, complete genome</fullName>
    </submittedName>
</protein>
<reference evidence="2 4" key="3">
    <citation type="journal article" date="2015" name="BMC Genomics">
        <title>The completed genome sequence of the pathogenic ascomycete fungus Fusarium graminearum.</title>
        <authorList>
            <person name="King R."/>
            <person name="Urban M."/>
            <person name="Hammond-Kosack M.C."/>
            <person name="Hassani-Pak K."/>
            <person name="Hammond-Kosack K.E."/>
        </authorList>
    </citation>
    <scope>NUCLEOTIDE SEQUENCE [LARGE SCALE GENOMIC DNA]</scope>
    <source>
        <strain evidence="4">ATCC MYA-4620 / CBS 123657 / FGSC 9075 / NRRL 31084 / PH-1</strain>
        <strain evidence="2">PH-1</strain>
    </source>
</reference>
<dbReference type="VEuPathDB" id="FungiDB:FGRAMPH1_01G14455"/>
<organism evidence="2 4">
    <name type="scientific">Gibberella zeae (strain ATCC MYA-4620 / CBS 123657 / FGSC 9075 / NRRL 31084 / PH-1)</name>
    <name type="common">Wheat head blight fungus</name>
    <name type="synonym">Fusarium graminearum</name>
    <dbReference type="NCBI Taxonomy" id="229533"/>
    <lineage>
        <taxon>Eukaryota</taxon>
        <taxon>Fungi</taxon>
        <taxon>Dikarya</taxon>
        <taxon>Ascomycota</taxon>
        <taxon>Pezizomycotina</taxon>
        <taxon>Sordariomycetes</taxon>
        <taxon>Hypocreomycetidae</taxon>
        <taxon>Hypocreales</taxon>
        <taxon>Nectriaceae</taxon>
        <taxon>Fusarium</taxon>
    </lineage>
</organism>
<accession>A0A0E0S6A6</accession>
<dbReference type="InParanoid" id="A0A098DM68"/>
<feature type="region of interest" description="Disordered" evidence="1">
    <location>
        <begin position="53"/>
        <end position="72"/>
    </location>
</feature>
<proteinExistence type="predicted"/>
<dbReference type="AlphaFoldDB" id="A0A098DM68"/>
<gene>
    <name evidence="2" type="ORF">FGRAMPH1_01T14455</name>
</gene>
<dbReference type="EMBL" id="HG970333">
    <property type="protein sequence ID" value="CEF79031.1"/>
    <property type="molecule type" value="Genomic_DNA"/>
</dbReference>
<evidence type="ECO:0000313" key="2">
    <source>
        <dbReference type="EMBL" id="CEF79031.1"/>
    </source>
</evidence>
<dbReference type="Proteomes" id="UP000070720">
    <property type="component" value="Chromosome 2"/>
</dbReference>